<dbReference type="RefSeq" id="WP_148904791.1">
    <property type="nucleotide sequence ID" value="NZ_VSZQ01000276.1"/>
</dbReference>
<evidence type="ECO:0000256" key="2">
    <source>
        <dbReference type="ARBA" id="ARBA00022617"/>
    </source>
</evidence>
<keyword evidence="4 7" id="KW-0560">Oxidoreductase</keyword>
<evidence type="ECO:0000256" key="5">
    <source>
        <dbReference type="ARBA" id="ARBA00023004"/>
    </source>
</evidence>
<reference evidence="8 9" key="1">
    <citation type="submission" date="2019-08" db="EMBL/GenBank/DDBJ databases">
        <title>Draft genome for granaticin producer strain Streptomyces parvus C05.</title>
        <authorList>
            <person name="Gonzalez-Pimentel J.L."/>
        </authorList>
    </citation>
    <scope>NUCLEOTIDE SEQUENCE [LARGE SCALE GENOMIC DNA]</scope>
    <source>
        <strain evidence="8 9">C05</strain>
    </source>
</reference>
<dbReference type="GO" id="GO:0004497">
    <property type="term" value="F:monooxygenase activity"/>
    <property type="evidence" value="ECO:0007669"/>
    <property type="project" value="UniProtKB-KW"/>
</dbReference>
<name>A0A5D4ID34_9ACTN</name>
<accession>A0A5D4ID34</accession>
<dbReference type="InterPro" id="IPR036396">
    <property type="entry name" value="Cyt_P450_sf"/>
</dbReference>
<dbReference type="EMBL" id="VSZQ01000276">
    <property type="protein sequence ID" value="TYR49573.1"/>
    <property type="molecule type" value="Genomic_DNA"/>
</dbReference>
<sequence>MTADSPDITRFVDPASRLDPYPLLARFRAASPYVVSDGLLVAGRHADCSAVLRDPRMSSERYRSRLSPGVKGPRTRNFLDLDPPDHTRLRRLVVKAFTPRVVAKLEPRIRELTEGLFQEAARRDRFEIVSELAYPLPLRVICELLGVPFEDRDLFEDWSGKLSETLEPPFPGLVAPRASTDAVRARAEFITYFRELIAERRRSPRDDLVSHLVQAEESGDRLSETETLATCVLLINAGHETTVNLISNGVLALLNHPDQLKLLRENPALAPAAVEEVLRYDAPVQMTSRVARGDGHIGSLPVRDGDTVVLMLGAANRDPEVFDEPDTFDVTRPQGAKHLSFSAGPHFCVGAGLARLEARIAFELFVTRVAAPSLAEDGLMYKPNLTLRGPDRLTVLFDDIQAPS</sequence>
<keyword evidence="5 7" id="KW-0408">Iron</keyword>
<keyword evidence="9" id="KW-1185">Reference proteome</keyword>
<dbReference type="InterPro" id="IPR002397">
    <property type="entry name" value="Cyt_P450_B"/>
</dbReference>
<organism evidence="8 9">
    <name type="scientific">Streptomyces parvus</name>
    <dbReference type="NCBI Taxonomy" id="66428"/>
    <lineage>
        <taxon>Bacteria</taxon>
        <taxon>Bacillati</taxon>
        <taxon>Actinomycetota</taxon>
        <taxon>Actinomycetes</taxon>
        <taxon>Kitasatosporales</taxon>
        <taxon>Streptomycetaceae</taxon>
        <taxon>Streptomyces</taxon>
    </lineage>
</organism>
<evidence type="ECO:0000256" key="6">
    <source>
        <dbReference type="ARBA" id="ARBA00023033"/>
    </source>
</evidence>
<dbReference type="PRINTS" id="PR00385">
    <property type="entry name" value="P450"/>
</dbReference>
<dbReference type="PRINTS" id="PR00359">
    <property type="entry name" value="BP450"/>
</dbReference>
<keyword evidence="6 7" id="KW-0503">Monooxygenase</keyword>
<keyword evidence="3 7" id="KW-0479">Metal-binding</keyword>
<dbReference type="GO" id="GO:0005506">
    <property type="term" value="F:iron ion binding"/>
    <property type="evidence" value="ECO:0007669"/>
    <property type="project" value="InterPro"/>
</dbReference>
<dbReference type="Pfam" id="PF00067">
    <property type="entry name" value="p450"/>
    <property type="match status" value="1"/>
</dbReference>
<dbReference type="Gene3D" id="1.10.630.10">
    <property type="entry name" value="Cytochrome P450"/>
    <property type="match status" value="1"/>
</dbReference>
<dbReference type="SUPFAM" id="SSF48264">
    <property type="entry name" value="Cytochrome P450"/>
    <property type="match status" value="1"/>
</dbReference>
<dbReference type="CDD" id="cd20625">
    <property type="entry name" value="CYP164-like"/>
    <property type="match status" value="1"/>
</dbReference>
<evidence type="ECO:0000256" key="3">
    <source>
        <dbReference type="ARBA" id="ARBA00022723"/>
    </source>
</evidence>
<dbReference type="InterPro" id="IPR001128">
    <property type="entry name" value="Cyt_P450"/>
</dbReference>
<evidence type="ECO:0000256" key="1">
    <source>
        <dbReference type="ARBA" id="ARBA00010617"/>
    </source>
</evidence>
<dbReference type="Proteomes" id="UP000323242">
    <property type="component" value="Unassembled WGS sequence"/>
</dbReference>
<protein>
    <submittedName>
        <fullName evidence="8">Cytochrome P450</fullName>
    </submittedName>
</protein>
<dbReference type="AlphaFoldDB" id="A0A5D4ID34"/>
<comment type="caution">
    <text evidence="8">The sequence shown here is derived from an EMBL/GenBank/DDBJ whole genome shotgun (WGS) entry which is preliminary data.</text>
</comment>
<dbReference type="FunFam" id="1.10.630.10:FF:000018">
    <property type="entry name" value="Cytochrome P450 monooxygenase"/>
    <property type="match status" value="1"/>
</dbReference>
<proteinExistence type="inferred from homology"/>
<evidence type="ECO:0000256" key="4">
    <source>
        <dbReference type="ARBA" id="ARBA00023002"/>
    </source>
</evidence>
<dbReference type="InterPro" id="IPR017972">
    <property type="entry name" value="Cyt_P450_CS"/>
</dbReference>
<dbReference type="PANTHER" id="PTHR46696:SF1">
    <property type="entry name" value="CYTOCHROME P450 YJIB-RELATED"/>
    <property type="match status" value="1"/>
</dbReference>
<dbReference type="GO" id="GO:0020037">
    <property type="term" value="F:heme binding"/>
    <property type="evidence" value="ECO:0007669"/>
    <property type="project" value="InterPro"/>
</dbReference>
<dbReference type="GO" id="GO:0016705">
    <property type="term" value="F:oxidoreductase activity, acting on paired donors, with incorporation or reduction of molecular oxygen"/>
    <property type="evidence" value="ECO:0007669"/>
    <property type="project" value="InterPro"/>
</dbReference>
<evidence type="ECO:0000256" key="7">
    <source>
        <dbReference type="RuleBase" id="RU000461"/>
    </source>
</evidence>
<evidence type="ECO:0000313" key="8">
    <source>
        <dbReference type="EMBL" id="TYR49573.1"/>
    </source>
</evidence>
<dbReference type="PANTHER" id="PTHR46696">
    <property type="entry name" value="P450, PUTATIVE (EUROFUNG)-RELATED"/>
    <property type="match status" value="1"/>
</dbReference>
<evidence type="ECO:0000313" key="9">
    <source>
        <dbReference type="Proteomes" id="UP000323242"/>
    </source>
</evidence>
<gene>
    <name evidence="8" type="ORF">FY004_33300</name>
</gene>
<dbReference type="PROSITE" id="PS00086">
    <property type="entry name" value="CYTOCHROME_P450"/>
    <property type="match status" value="1"/>
</dbReference>
<comment type="similarity">
    <text evidence="1 7">Belongs to the cytochrome P450 family.</text>
</comment>
<keyword evidence="2 7" id="KW-0349">Heme</keyword>